<dbReference type="InterPro" id="IPR012981">
    <property type="entry name" value="PIH1_N"/>
</dbReference>
<reference evidence="4 5" key="1">
    <citation type="journal article" date="2023" name="Arcadia Sci">
        <title>De novo assembly of a long-read Amblyomma americanum tick genome.</title>
        <authorList>
            <person name="Chou S."/>
            <person name="Poskanzer K.E."/>
            <person name="Rollins M."/>
            <person name="Thuy-Boun P.S."/>
        </authorList>
    </citation>
    <scope>NUCLEOTIDE SEQUENCE [LARGE SCALE GENOMIC DNA]</scope>
    <source>
        <strain evidence="4">F_SG_1</strain>
        <tissue evidence="4">Salivary glands</tissue>
    </source>
</reference>
<dbReference type="InterPro" id="IPR050734">
    <property type="entry name" value="PIH1/Kintoun_subfamily"/>
</dbReference>
<dbReference type="Proteomes" id="UP001321473">
    <property type="component" value="Unassembled WGS sequence"/>
</dbReference>
<dbReference type="GO" id="GO:0097255">
    <property type="term" value="C:R2TP complex"/>
    <property type="evidence" value="ECO:0007669"/>
    <property type="project" value="TreeGrafter"/>
</dbReference>
<comment type="similarity">
    <text evidence="1">Belongs to the PIH1 family.</text>
</comment>
<organism evidence="4 5">
    <name type="scientific">Amblyomma americanum</name>
    <name type="common">Lone star tick</name>
    <dbReference type="NCBI Taxonomy" id="6943"/>
    <lineage>
        <taxon>Eukaryota</taxon>
        <taxon>Metazoa</taxon>
        <taxon>Ecdysozoa</taxon>
        <taxon>Arthropoda</taxon>
        <taxon>Chelicerata</taxon>
        <taxon>Arachnida</taxon>
        <taxon>Acari</taxon>
        <taxon>Parasitiformes</taxon>
        <taxon>Ixodida</taxon>
        <taxon>Ixodoidea</taxon>
        <taxon>Ixodidae</taxon>
        <taxon>Amblyomminae</taxon>
        <taxon>Amblyomma</taxon>
    </lineage>
</organism>
<accession>A0AAQ4EPC5</accession>
<evidence type="ECO:0000259" key="3">
    <source>
        <dbReference type="Pfam" id="PF08190"/>
    </source>
</evidence>
<feature type="domain" description="PIH1 N-terminal" evidence="3">
    <location>
        <begin position="41"/>
        <end position="119"/>
    </location>
</feature>
<dbReference type="GO" id="GO:0000492">
    <property type="term" value="P:box C/D snoRNP assembly"/>
    <property type="evidence" value="ECO:0007669"/>
    <property type="project" value="TreeGrafter"/>
</dbReference>
<comment type="function">
    <text evidence="2">Involved in the assembly of C/D box small nucleolar ribonucleoprotein (snoRNP) particles. Recruits the SWI/SNF complex to the core promoter of rRNA genes and enhances pre-rRNA transcription. Mediates interaction of TELO2 with the R2TP complex which is necessary for the stability of MTOR and SMG1. Positively regulates the assembly and activity of the mTORC1 complex.</text>
</comment>
<dbReference type="EMBL" id="JARKHS020012829">
    <property type="protein sequence ID" value="KAK8776540.1"/>
    <property type="molecule type" value="Genomic_DNA"/>
</dbReference>
<dbReference type="GO" id="GO:0006364">
    <property type="term" value="P:rRNA processing"/>
    <property type="evidence" value="ECO:0007669"/>
    <property type="project" value="TreeGrafter"/>
</dbReference>
<name>A0AAQ4EPC5_AMBAM</name>
<dbReference type="PANTHER" id="PTHR22997">
    <property type="entry name" value="PIH1 DOMAIN-CONTAINING PROTEIN 1"/>
    <property type="match status" value="1"/>
</dbReference>
<sequence length="145" mass="16265">MSEANYLEVPEDTGVPCESLFRQANDEFRNLVQSLSDGSKPKIKTKPIKPEPGFCVKLKDTSTCTKLFINVCHTPELPEPLDIDDEGLIHILESEDPTSYRVPLSLGLPHEEVDKSEWESSRADRALNCLLQTLFIGRAISGFLY</sequence>
<evidence type="ECO:0000256" key="2">
    <source>
        <dbReference type="ARBA" id="ARBA00046233"/>
    </source>
</evidence>
<dbReference type="AlphaFoldDB" id="A0AAQ4EPC5"/>
<dbReference type="GO" id="GO:0005737">
    <property type="term" value="C:cytoplasm"/>
    <property type="evidence" value="ECO:0007669"/>
    <property type="project" value="TreeGrafter"/>
</dbReference>
<evidence type="ECO:0000313" key="4">
    <source>
        <dbReference type="EMBL" id="KAK8776540.1"/>
    </source>
</evidence>
<evidence type="ECO:0000256" key="1">
    <source>
        <dbReference type="ARBA" id="ARBA00008511"/>
    </source>
</evidence>
<keyword evidence="5" id="KW-1185">Reference proteome</keyword>
<comment type="caution">
    <text evidence="4">The sequence shown here is derived from an EMBL/GenBank/DDBJ whole genome shotgun (WGS) entry which is preliminary data.</text>
</comment>
<gene>
    <name evidence="4" type="ORF">V5799_030114</name>
</gene>
<dbReference type="Pfam" id="PF08190">
    <property type="entry name" value="PIH1"/>
    <property type="match status" value="1"/>
</dbReference>
<proteinExistence type="inferred from homology"/>
<evidence type="ECO:0000313" key="5">
    <source>
        <dbReference type="Proteomes" id="UP001321473"/>
    </source>
</evidence>
<dbReference type="GO" id="GO:1990904">
    <property type="term" value="C:ribonucleoprotein complex"/>
    <property type="evidence" value="ECO:0007669"/>
    <property type="project" value="TreeGrafter"/>
</dbReference>
<dbReference type="PANTHER" id="PTHR22997:SF0">
    <property type="entry name" value="PIH1 DOMAIN-CONTAINING PROTEIN 1"/>
    <property type="match status" value="1"/>
</dbReference>
<protein>
    <recommendedName>
        <fullName evidence="3">PIH1 N-terminal domain-containing protein</fullName>
    </recommendedName>
</protein>